<feature type="domain" description="ABM" evidence="1">
    <location>
        <begin position="2"/>
        <end position="94"/>
    </location>
</feature>
<evidence type="ECO:0000313" key="3">
    <source>
        <dbReference type="Proteomes" id="UP000326509"/>
    </source>
</evidence>
<dbReference type="AlphaFoldDB" id="A0A5J4IYP1"/>
<dbReference type="Gene3D" id="3.30.70.100">
    <property type="match status" value="1"/>
</dbReference>
<dbReference type="InterPro" id="IPR011008">
    <property type="entry name" value="Dimeric_a/b-barrel"/>
</dbReference>
<sequence length="99" mass="11695">MFTRIVKMEFEAENVSAFLANFELVKHKIREFPGCCHLDLLQDKANDTIFFTYSKWEHPNDLEKYRKSELFKGVWATTKPMFRSKAEAWSVSTMEVLPI</sequence>
<name>A0A5J4IYP1_9FLAO</name>
<dbReference type="PROSITE" id="PS51725">
    <property type="entry name" value="ABM"/>
    <property type="match status" value="1"/>
</dbReference>
<dbReference type="GO" id="GO:0004497">
    <property type="term" value="F:monooxygenase activity"/>
    <property type="evidence" value="ECO:0007669"/>
    <property type="project" value="UniProtKB-KW"/>
</dbReference>
<dbReference type="Pfam" id="PF03992">
    <property type="entry name" value="ABM"/>
    <property type="match status" value="1"/>
</dbReference>
<protein>
    <submittedName>
        <fullName evidence="2">Antibiotic biosynthesis monooxygenase</fullName>
    </submittedName>
</protein>
<dbReference type="InterPro" id="IPR007138">
    <property type="entry name" value="ABM_dom"/>
</dbReference>
<dbReference type="RefSeq" id="WP_151674591.1">
    <property type="nucleotide sequence ID" value="NZ_BKCG01000006.1"/>
</dbReference>
<evidence type="ECO:0000313" key="2">
    <source>
        <dbReference type="EMBL" id="GER60144.1"/>
    </source>
</evidence>
<dbReference type="Proteomes" id="UP000326509">
    <property type="component" value="Unassembled WGS sequence"/>
</dbReference>
<keyword evidence="2" id="KW-0560">Oxidoreductase</keyword>
<gene>
    <name evidence="2" type="primary">fjo15</name>
    <name evidence="2" type="ORF">ULMA_22520</name>
</gene>
<organism evidence="2 3">
    <name type="scientific">Patiriisocius marinus</name>
    <dbReference type="NCBI Taxonomy" id="1397112"/>
    <lineage>
        <taxon>Bacteria</taxon>
        <taxon>Pseudomonadati</taxon>
        <taxon>Bacteroidota</taxon>
        <taxon>Flavobacteriia</taxon>
        <taxon>Flavobacteriales</taxon>
        <taxon>Flavobacteriaceae</taxon>
        <taxon>Patiriisocius</taxon>
    </lineage>
</organism>
<accession>A0A5J4IYP1</accession>
<dbReference type="SUPFAM" id="SSF54909">
    <property type="entry name" value="Dimeric alpha+beta barrel"/>
    <property type="match status" value="1"/>
</dbReference>
<reference evidence="2 3" key="1">
    <citation type="submission" date="2019-08" db="EMBL/GenBank/DDBJ databases">
        <title>Draft genome sequence of Ulvibacter marinus type strain NBRC 109484.</title>
        <authorList>
            <person name="Kawano K."/>
            <person name="Ushijima N."/>
            <person name="Kihara M."/>
            <person name="Itoh H."/>
        </authorList>
    </citation>
    <scope>NUCLEOTIDE SEQUENCE [LARGE SCALE GENOMIC DNA]</scope>
    <source>
        <strain evidence="2 3">NBRC 109484</strain>
    </source>
</reference>
<keyword evidence="2" id="KW-0503">Monooxygenase</keyword>
<keyword evidence="3" id="KW-1185">Reference proteome</keyword>
<proteinExistence type="predicted"/>
<dbReference type="OrthoDB" id="1120859at2"/>
<dbReference type="EMBL" id="BKCG01000006">
    <property type="protein sequence ID" value="GER60144.1"/>
    <property type="molecule type" value="Genomic_DNA"/>
</dbReference>
<evidence type="ECO:0000259" key="1">
    <source>
        <dbReference type="PROSITE" id="PS51725"/>
    </source>
</evidence>
<comment type="caution">
    <text evidence="2">The sequence shown here is derived from an EMBL/GenBank/DDBJ whole genome shotgun (WGS) entry which is preliminary data.</text>
</comment>